<dbReference type="OrthoDB" id="9839288at2"/>
<gene>
    <name evidence="1" type="ORF">SAMN04489796_104260</name>
</gene>
<dbReference type="RefSeq" id="WP_092468464.1">
    <property type="nucleotide sequence ID" value="NZ_FNCZ01000004.1"/>
</dbReference>
<protein>
    <submittedName>
        <fullName evidence="1">Uncharacterized protein</fullName>
    </submittedName>
</protein>
<proteinExistence type="predicted"/>
<sequence>MFINRITFSIDKRKHSEQDCIEFNRITSYHEELLHHYLPKKVNLGGFGFFSNKLQTDLSSIKIKPYGQCIDYFHQVTENTVTEFLKTQPANQIGLLNDLLKKSISEISIEHKVDTEIFFETIEHIKESYLGFEKKMNISKTHKSRKIKIEIIRVVSLNFEHIICRILNKSNDIIDEWILENNTSIYDCSYSYRKSKWNENNLEIYDRFDKIHKTIDVIKYIEQST</sequence>
<name>A0A1G8FI17_9FLAO</name>
<keyword evidence="2" id="KW-1185">Reference proteome</keyword>
<dbReference type="EMBL" id="FNCZ01000004">
    <property type="protein sequence ID" value="SDH81780.1"/>
    <property type="molecule type" value="Genomic_DNA"/>
</dbReference>
<reference evidence="2" key="1">
    <citation type="submission" date="2016-10" db="EMBL/GenBank/DDBJ databases">
        <authorList>
            <person name="Varghese N."/>
            <person name="Submissions S."/>
        </authorList>
    </citation>
    <scope>NUCLEOTIDE SEQUENCE [LARGE SCALE GENOMIC DNA]</scope>
    <source>
        <strain evidence="2">DSM 15363</strain>
    </source>
</reference>
<organism evidence="1 2">
    <name type="scientific">Winogradskyella thalassocola</name>
    <dbReference type="NCBI Taxonomy" id="262004"/>
    <lineage>
        <taxon>Bacteria</taxon>
        <taxon>Pseudomonadati</taxon>
        <taxon>Bacteroidota</taxon>
        <taxon>Flavobacteriia</taxon>
        <taxon>Flavobacteriales</taxon>
        <taxon>Flavobacteriaceae</taxon>
        <taxon>Winogradskyella</taxon>
    </lineage>
</organism>
<evidence type="ECO:0000313" key="1">
    <source>
        <dbReference type="EMBL" id="SDH81780.1"/>
    </source>
</evidence>
<accession>A0A1G8FI17</accession>
<dbReference type="AlphaFoldDB" id="A0A1G8FI17"/>
<dbReference type="Proteomes" id="UP000199492">
    <property type="component" value="Unassembled WGS sequence"/>
</dbReference>
<evidence type="ECO:0000313" key="2">
    <source>
        <dbReference type="Proteomes" id="UP000199492"/>
    </source>
</evidence>